<accession>A0A8T0HSW4</accession>
<dbReference type="EMBL" id="CM026426">
    <property type="protein sequence ID" value="KAG0573815.1"/>
    <property type="molecule type" value="Genomic_DNA"/>
</dbReference>
<keyword evidence="2" id="KW-1185">Reference proteome</keyword>
<dbReference type="Proteomes" id="UP000822688">
    <property type="component" value="Chromosome V"/>
</dbReference>
<evidence type="ECO:0000313" key="2">
    <source>
        <dbReference type="Proteomes" id="UP000822688"/>
    </source>
</evidence>
<evidence type="ECO:0000313" key="1">
    <source>
        <dbReference type="EMBL" id="KAG0573815.1"/>
    </source>
</evidence>
<dbReference type="AlphaFoldDB" id="A0A8T0HSW4"/>
<gene>
    <name evidence="1" type="ORF">KC19_VG211600</name>
</gene>
<organism evidence="1 2">
    <name type="scientific">Ceratodon purpureus</name>
    <name type="common">Fire moss</name>
    <name type="synonym">Dicranum purpureum</name>
    <dbReference type="NCBI Taxonomy" id="3225"/>
    <lineage>
        <taxon>Eukaryota</taxon>
        <taxon>Viridiplantae</taxon>
        <taxon>Streptophyta</taxon>
        <taxon>Embryophyta</taxon>
        <taxon>Bryophyta</taxon>
        <taxon>Bryophytina</taxon>
        <taxon>Bryopsida</taxon>
        <taxon>Dicranidae</taxon>
        <taxon>Pseudoditrichales</taxon>
        <taxon>Ditrichaceae</taxon>
        <taxon>Ceratodon</taxon>
    </lineage>
</organism>
<reference evidence="1" key="1">
    <citation type="submission" date="2020-06" db="EMBL/GenBank/DDBJ databases">
        <title>WGS assembly of Ceratodon purpureus strain R40.</title>
        <authorList>
            <person name="Carey S.B."/>
            <person name="Jenkins J."/>
            <person name="Shu S."/>
            <person name="Lovell J.T."/>
            <person name="Sreedasyam A."/>
            <person name="Maumus F."/>
            <person name="Tiley G.P."/>
            <person name="Fernandez-Pozo N."/>
            <person name="Barry K."/>
            <person name="Chen C."/>
            <person name="Wang M."/>
            <person name="Lipzen A."/>
            <person name="Daum C."/>
            <person name="Saski C.A."/>
            <person name="Payton A.C."/>
            <person name="Mcbreen J.C."/>
            <person name="Conrad R.E."/>
            <person name="Kollar L.M."/>
            <person name="Olsson S."/>
            <person name="Huttunen S."/>
            <person name="Landis J.B."/>
            <person name="Wickett N.J."/>
            <person name="Johnson M.G."/>
            <person name="Rensing S.A."/>
            <person name="Grimwood J."/>
            <person name="Schmutz J."/>
            <person name="Mcdaniel S.F."/>
        </authorList>
    </citation>
    <scope>NUCLEOTIDE SEQUENCE</scope>
    <source>
        <strain evidence="1">R40</strain>
    </source>
</reference>
<proteinExistence type="predicted"/>
<comment type="caution">
    <text evidence="1">The sequence shown here is derived from an EMBL/GenBank/DDBJ whole genome shotgun (WGS) entry which is preliminary data.</text>
</comment>
<name>A0A8T0HSW4_CERPU</name>
<sequence>MYATYWMERTAASAVCGHWIRLVVESNLCSLLTLIPPLWMVSLKRSLNLEIVQIRNLEKSVELAGRYFKMTFFSELLSKCLYLLQ</sequence>
<protein>
    <submittedName>
        <fullName evidence="1">Uncharacterized protein</fullName>
    </submittedName>
</protein>